<protein>
    <submittedName>
        <fullName evidence="1">Uncharacterized protein</fullName>
    </submittedName>
</protein>
<keyword evidence="2" id="KW-1185">Reference proteome</keyword>
<dbReference type="Proteomes" id="UP001295684">
    <property type="component" value="Unassembled WGS sequence"/>
</dbReference>
<organism evidence="1 2">
    <name type="scientific">Euplotes crassus</name>
    <dbReference type="NCBI Taxonomy" id="5936"/>
    <lineage>
        <taxon>Eukaryota</taxon>
        <taxon>Sar</taxon>
        <taxon>Alveolata</taxon>
        <taxon>Ciliophora</taxon>
        <taxon>Intramacronucleata</taxon>
        <taxon>Spirotrichea</taxon>
        <taxon>Hypotrichia</taxon>
        <taxon>Euplotida</taxon>
        <taxon>Euplotidae</taxon>
        <taxon>Moneuplotes</taxon>
    </lineage>
</organism>
<gene>
    <name evidence="1" type="ORF">ECRASSUSDP1_LOCUS18395</name>
</gene>
<evidence type="ECO:0000313" key="2">
    <source>
        <dbReference type="Proteomes" id="UP001295684"/>
    </source>
</evidence>
<name>A0AAD2D141_EUPCR</name>
<sequence length="269" mass="29941">MRSSTSSVSSALAIIKYEKEILQKEGDLYSSLESAPKIFQTKIKSISSELLPIVSISTNKYLQRKLRKTILPSGVLSSFVVDTNLGRLGSSIQFVRKLKPQCINNFKICASVKSCLSLKKSMLNNFSRVLSRVIMECHLSGLTLCSKSLLMLFSDLKNARLLSIAFCCLSPIKKIHKGTGKSTLKKLVLNSCLSVSHSALDYQGNELISLFSLISTSNLCNLLSEICITNILTKSQVLDLRRKFHLNYVKFSGYCPVERVRFDIDVGIL</sequence>
<accession>A0AAD2D141</accession>
<comment type="caution">
    <text evidence="1">The sequence shown here is derived from an EMBL/GenBank/DDBJ whole genome shotgun (WGS) entry which is preliminary data.</text>
</comment>
<dbReference type="AlphaFoldDB" id="A0AAD2D141"/>
<dbReference type="EMBL" id="CAMPGE010018612">
    <property type="protein sequence ID" value="CAI2377014.1"/>
    <property type="molecule type" value="Genomic_DNA"/>
</dbReference>
<proteinExistence type="predicted"/>
<evidence type="ECO:0000313" key="1">
    <source>
        <dbReference type="EMBL" id="CAI2377014.1"/>
    </source>
</evidence>
<reference evidence="1" key="1">
    <citation type="submission" date="2023-07" db="EMBL/GenBank/DDBJ databases">
        <authorList>
            <consortium name="AG Swart"/>
            <person name="Singh M."/>
            <person name="Singh A."/>
            <person name="Seah K."/>
            <person name="Emmerich C."/>
        </authorList>
    </citation>
    <scope>NUCLEOTIDE SEQUENCE</scope>
    <source>
        <strain evidence="1">DP1</strain>
    </source>
</reference>